<feature type="compositionally biased region" description="Basic residues" evidence="1">
    <location>
        <begin position="220"/>
        <end position="229"/>
    </location>
</feature>
<proteinExistence type="predicted"/>
<dbReference type="AlphaFoldDB" id="A0A6J7R868"/>
<accession>A0A6J7R868</accession>
<dbReference type="EMBL" id="CAFBOZ010000350">
    <property type="protein sequence ID" value="CAB5024989.1"/>
    <property type="molecule type" value="Genomic_DNA"/>
</dbReference>
<name>A0A6J7R868_9ZZZZ</name>
<evidence type="ECO:0000256" key="1">
    <source>
        <dbReference type="SAM" id="MobiDB-lite"/>
    </source>
</evidence>
<sequence>MSPRIPRSSRPSRSSSPAARRRTRFRRWWRCGVRCTCRWPSSRRSTPSSAGWGWWSLRTRAMPGPARCASESTAAARKWRRRVRRLAQRALRPISTGRWLASVGCAWWCTAWACGRAMSRRRRARPTRHWPGGGCRCPSAHGWSTGSTARASSSTSTASIGTTLSMRSMAWCSRSTTCRCRAGWVPRRGRRAGPSRTSTRPRSYARGCSTSGSASVARGGSRRSRTCSQ</sequence>
<evidence type="ECO:0000313" key="2">
    <source>
        <dbReference type="EMBL" id="CAB5024989.1"/>
    </source>
</evidence>
<feature type="compositionally biased region" description="Low complexity" evidence="1">
    <location>
        <begin position="209"/>
        <end position="219"/>
    </location>
</feature>
<feature type="region of interest" description="Disordered" evidence="1">
    <location>
        <begin position="188"/>
        <end position="229"/>
    </location>
</feature>
<organism evidence="2">
    <name type="scientific">freshwater metagenome</name>
    <dbReference type="NCBI Taxonomy" id="449393"/>
    <lineage>
        <taxon>unclassified sequences</taxon>
        <taxon>metagenomes</taxon>
        <taxon>ecological metagenomes</taxon>
    </lineage>
</organism>
<protein>
    <submittedName>
        <fullName evidence="2">Unannotated protein</fullName>
    </submittedName>
</protein>
<gene>
    <name evidence="2" type="ORF">UFOPK3992_01935</name>
</gene>
<reference evidence="2" key="1">
    <citation type="submission" date="2020-05" db="EMBL/GenBank/DDBJ databases">
        <authorList>
            <person name="Chiriac C."/>
            <person name="Salcher M."/>
            <person name="Ghai R."/>
            <person name="Kavagutti S V."/>
        </authorList>
    </citation>
    <scope>NUCLEOTIDE SEQUENCE</scope>
</reference>